<comment type="caution">
    <text evidence="1">The sequence shown here is derived from an EMBL/GenBank/DDBJ whole genome shotgun (WGS) entry which is preliminary data.</text>
</comment>
<evidence type="ECO:0000313" key="1">
    <source>
        <dbReference type="EMBL" id="KKN22839.1"/>
    </source>
</evidence>
<gene>
    <name evidence="1" type="ORF">LCGC14_0911050</name>
</gene>
<accession>A0A0F9NYB9</accession>
<dbReference type="AlphaFoldDB" id="A0A0F9NYB9"/>
<name>A0A0F9NYB9_9ZZZZ</name>
<protein>
    <submittedName>
        <fullName evidence="1">Uncharacterized protein</fullName>
    </submittedName>
</protein>
<dbReference type="EMBL" id="LAZR01003026">
    <property type="protein sequence ID" value="KKN22839.1"/>
    <property type="molecule type" value="Genomic_DNA"/>
</dbReference>
<organism evidence="1">
    <name type="scientific">marine sediment metagenome</name>
    <dbReference type="NCBI Taxonomy" id="412755"/>
    <lineage>
        <taxon>unclassified sequences</taxon>
        <taxon>metagenomes</taxon>
        <taxon>ecological metagenomes</taxon>
    </lineage>
</organism>
<reference evidence="1" key="1">
    <citation type="journal article" date="2015" name="Nature">
        <title>Complex archaea that bridge the gap between prokaryotes and eukaryotes.</title>
        <authorList>
            <person name="Spang A."/>
            <person name="Saw J.H."/>
            <person name="Jorgensen S.L."/>
            <person name="Zaremba-Niedzwiedzka K."/>
            <person name="Martijn J."/>
            <person name="Lind A.E."/>
            <person name="van Eijk R."/>
            <person name="Schleper C."/>
            <person name="Guy L."/>
            <person name="Ettema T.J."/>
        </authorList>
    </citation>
    <scope>NUCLEOTIDE SEQUENCE</scope>
</reference>
<sequence length="64" mass="7359">MDLYELGAQKEEQHYGSWAIIAANSESEARSLAIWDYNDKTEYCKLIEDVSATGNPRVIFHHWG</sequence>
<proteinExistence type="predicted"/>